<evidence type="ECO:0000313" key="3">
    <source>
        <dbReference type="Proteomes" id="UP000019790"/>
    </source>
</evidence>
<evidence type="ECO:0000313" key="2">
    <source>
        <dbReference type="EMBL" id="AHV83171.1"/>
    </source>
</evidence>
<feature type="region of interest" description="Disordered" evidence="1">
    <location>
        <begin position="62"/>
        <end position="86"/>
    </location>
</feature>
<dbReference type="GeneID" id="19527153"/>
<dbReference type="OrthoDB" id="19678at10239"/>
<protein>
    <submittedName>
        <fullName evidence="2">Uncharacterized protein</fullName>
    </submittedName>
</protein>
<dbReference type="RefSeq" id="YP_009035869.1">
    <property type="nucleotide sequence ID" value="NC_024208.1"/>
</dbReference>
<organism evidence="2 3">
    <name type="scientific">Lactococcus phage P118</name>
    <dbReference type="NCBI Taxonomy" id="1476888"/>
    <lineage>
        <taxon>Viruses</taxon>
        <taxon>Duplodnaviria</taxon>
        <taxon>Heunggongvirae</taxon>
        <taxon>Uroviricota</taxon>
        <taxon>Caudoviricetes</taxon>
        <taxon>Nevevirus</taxon>
        <taxon>Nevevirus P118</taxon>
    </lineage>
</organism>
<sequence length="86" mass="9841">MARGEYRREEQASSNKPDVDSVGRLKDFNKHFKPQVDKNGKERDDWFYLYCKEHDFAITDGPSSAAYGKEAMHDASTGNRKKGGLR</sequence>
<feature type="region of interest" description="Disordered" evidence="1">
    <location>
        <begin position="1"/>
        <end position="39"/>
    </location>
</feature>
<reference evidence="2 3" key="1">
    <citation type="submission" date="2014-02" db="EMBL/GenBank/DDBJ databases">
        <title>Complete genome sequences of four novel Lactococcus lactis phages distantly related to the rare 1706 phage species.</title>
        <authorList>
            <person name="Kot W."/>
            <person name="Neve H."/>
            <person name="Vogensen F.K."/>
            <person name="Heller K.J."/>
            <person name="Hansen L.H."/>
        </authorList>
    </citation>
    <scope>NUCLEOTIDE SEQUENCE [LARGE SCALE GENOMIC DNA]</scope>
</reference>
<keyword evidence="3" id="KW-1185">Reference proteome</keyword>
<gene>
    <name evidence="2" type="ORF">P118_0054</name>
</gene>
<accession>X4Y839</accession>
<dbReference type="EMBL" id="KJ489012">
    <property type="protein sequence ID" value="AHV83171.1"/>
    <property type="molecule type" value="Genomic_DNA"/>
</dbReference>
<proteinExistence type="predicted"/>
<evidence type="ECO:0000256" key="1">
    <source>
        <dbReference type="SAM" id="MobiDB-lite"/>
    </source>
</evidence>
<dbReference type="KEGG" id="vg:19527153"/>
<dbReference type="Proteomes" id="UP000019790">
    <property type="component" value="Segment"/>
</dbReference>
<name>X4Y839_9CAUD</name>